<reference evidence="1 2" key="1">
    <citation type="journal article" date="2023" name="ACS Omega">
        <title>Identification of the Neoaspergillic Acid Biosynthesis Gene Cluster by Establishing an In Vitro CRISPR-Ribonucleoprotein Genetic System in Aspergillus melleus.</title>
        <authorList>
            <person name="Yuan B."/>
            <person name="Grau M.F."/>
            <person name="Murata R.M."/>
            <person name="Torok T."/>
            <person name="Venkateswaran K."/>
            <person name="Stajich J.E."/>
            <person name="Wang C.C.C."/>
        </authorList>
    </citation>
    <scope>NUCLEOTIDE SEQUENCE [LARGE SCALE GENOMIC DNA]</scope>
    <source>
        <strain evidence="1 2">IMV 1140</strain>
    </source>
</reference>
<evidence type="ECO:0000313" key="2">
    <source>
        <dbReference type="Proteomes" id="UP001177260"/>
    </source>
</evidence>
<gene>
    <name evidence="1" type="primary">PUF3</name>
    <name evidence="1" type="ORF">N8T08_003416</name>
</gene>
<protein>
    <submittedName>
        <fullName evidence="1">mRNA binding protein puf3</fullName>
    </submittedName>
</protein>
<dbReference type="EMBL" id="JAOPJF010000002">
    <property type="protein sequence ID" value="KAK1149860.1"/>
    <property type="molecule type" value="Genomic_DNA"/>
</dbReference>
<organism evidence="1 2">
    <name type="scientific">Aspergillus melleus</name>
    <dbReference type="NCBI Taxonomy" id="138277"/>
    <lineage>
        <taxon>Eukaryota</taxon>
        <taxon>Fungi</taxon>
        <taxon>Dikarya</taxon>
        <taxon>Ascomycota</taxon>
        <taxon>Pezizomycotina</taxon>
        <taxon>Eurotiomycetes</taxon>
        <taxon>Eurotiomycetidae</taxon>
        <taxon>Eurotiales</taxon>
        <taxon>Aspergillaceae</taxon>
        <taxon>Aspergillus</taxon>
        <taxon>Aspergillus subgen. Circumdati</taxon>
    </lineage>
</organism>
<dbReference type="Proteomes" id="UP001177260">
    <property type="component" value="Unassembled WGS sequence"/>
</dbReference>
<sequence length="887" mass="95850">MSNERTRAPATNMGQGFGSQSGWNNIWRDNLGDQHVADGGLDAKAGSSSLLSSSESDVWNGRPNLPWNTVKPATASLSRTANTGMTTSPIQTRSSDRSAAALPETADASYFSLQRSSGGAPSHKVYLNTGSEGISPSGDGMSLGTIGGFRPEGRRHANTSSAFGGSPVGSGFPMRNGLSSPLDNTTSDGMSASMTMSSLPQTLPDTAAQSLGRNVYAHASSNSASFAPARPPHSSFPSFHSESQGFEGRYGSHSVDLNAGLNNLQLNDNNLGAHSAGNRPAYMSHPSLDGSLQRLRYATSTDESNYTAYVNEAPSDLSLAYSTTRARFGDGPISPTDYARMESPFHPTLDNGQLSAPHYRNASGSRLSDHQTATYDRRLRGMAAEQDLAAANVNPLQRMAFHGAYDVQRYQNPGLQGMPALYAPAAHVNAAALASRGLQSDTAQANRSSVLEDFRNNSKGNKRYELKDIYGYVVEFSGDQHGSRFIQQKLETANSDEKEMVFREIQSNALQLMTDVFGNYVVQKLFEHGNQTQKKVLANSMKGHILSLSLQMYGCRVVQKALEHILTDQQATMVKELENNVLRCVRDQNGNHVVQKAIERVPSEHVHFIIDAFIGGVEKLATHPYGCRVIQRMLEHCKQVDREQILSELHACTTKLIPDQFGNYVIQHVIEHGEEKDRSAMINIVISNLMSHSKHKFASNVVEKSIEFGEEGQRCHIISMLTQSNDRSESPLPALIRDQYGNYVIQKVLSKLKGEERETLAEQIRPLLAGLKKYSYGKQIAAIEKLVYPSGGVPPPAHASHTSSSTTPPNSHKSSPQPSKRSVNGSESGRGPVVGAAPPTPPPTDTQTNVDASVEPKNVAKSTVTPLAESESADAMPAASVNTNGTT</sequence>
<comment type="caution">
    <text evidence="1">The sequence shown here is derived from an EMBL/GenBank/DDBJ whole genome shotgun (WGS) entry which is preliminary data.</text>
</comment>
<evidence type="ECO:0000313" key="1">
    <source>
        <dbReference type="EMBL" id="KAK1149860.1"/>
    </source>
</evidence>
<name>A0ACC3BG40_9EURO</name>
<accession>A0ACC3BG40</accession>
<proteinExistence type="predicted"/>
<keyword evidence="2" id="KW-1185">Reference proteome</keyword>